<dbReference type="EMBL" id="JARZHI010000005">
    <property type="protein sequence ID" value="MDI1429511.1"/>
    <property type="molecule type" value="Genomic_DNA"/>
</dbReference>
<feature type="transmembrane region" description="Helical" evidence="1">
    <location>
        <begin position="77"/>
        <end position="93"/>
    </location>
</feature>
<feature type="transmembrane region" description="Helical" evidence="1">
    <location>
        <begin position="21"/>
        <end position="41"/>
    </location>
</feature>
<dbReference type="RefSeq" id="WP_136967591.1">
    <property type="nucleotide sequence ID" value="NZ_JARZHI010000005.1"/>
</dbReference>
<feature type="transmembrane region" description="Helical" evidence="1">
    <location>
        <begin position="99"/>
        <end position="124"/>
    </location>
</feature>
<feature type="transmembrane region" description="Helical" evidence="1">
    <location>
        <begin position="47"/>
        <end position="65"/>
    </location>
</feature>
<keyword evidence="1" id="KW-0812">Transmembrane</keyword>
<organism evidence="2 3">
    <name type="scientific">Polyangium sorediatum</name>
    <dbReference type="NCBI Taxonomy" id="889274"/>
    <lineage>
        <taxon>Bacteria</taxon>
        <taxon>Pseudomonadati</taxon>
        <taxon>Myxococcota</taxon>
        <taxon>Polyangia</taxon>
        <taxon>Polyangiales</taxon>
        <taxon>Polyangiaceae</taxon>
        <taxon>Polyangium</taxon>
    </lineage>
</organism>
<sequence length="184" mass="18140">MGRGERDLAARARRAYEIGRLRSAAKILVSLAPVVALALVGGSAESAWTMGVGVVLGGFAVALLWRGGAVGRAVRPGLLAGAIPLVAPLVLRATGHCCMAGMCSPLCLPVCTSAGLVAGIAVGLRAASESDGRQRFALSASVMAGLMGTLGCMGMGLGAVGGMAVALALGSMPLAALGMRLGRA</sequence>
<evidence type="ECO:0000313" key="3">
    <source>
        <dbReference type="Proteomes" id="UP001160301"/>
    </source>
</evidence>
<keyword evidence="1" id="KW-1133">Transmembrane helix</keyword>
<proteinExistence type="predicted"/>
<comment type="caution">
    <text evidence="2">The sequence shown here is derived from an EMBL/GenBank/DDBJ whole genome shotgun (WGS) entry which is preliminary data.</text>
</comment>
<gene>
    <name evidence="2" type="ORF">QHF89_08395</name>
</gene>
<name>A0ABT6NMI4_9BACT</name>
<dbReference type="Proteomes" id="UP001160301">
    <property type="component" value="Unassembled WGS sequence"/>
</dbReference>
<keyword evidence="1" id="KW-0472">Membrane</keyword>
<evidence type="ECO:0000256" key="1">
    <source>
        <dbReference type="SAM" id="Phobius"/>
    </source>
</evidence>
<accession>A0ABT6NMI4</accession>
<reference evidence="2 3" key="1">
    <citation type="submission" date="2023-04" db="EMBL/GenBank/DDBJ databases">
        <title>The genome sequence of Polyangium sorediatum DSM14670.</title>
        <authorList>
            <person name="Zhang X."/>
        </authorList>
    </citation>
    <scope>NUCLEOTIDE SEQUENCE [LARGE SCALE GENOMIC DNA]</scope>
    <source>
        <strain evidence="2 3">DSM 14670</strain>
    </source>
</reference>
<evidence type="ECO:0000313" key="2">
    <source>
        <dbReference type="EMBL" id="MDI1429511.1"/>
    </source>
</evidence>
<keyword evidence="3" id="KW-1185">Reference proteome</keyword>
<protein>
    <submittedName>
        <fullName evidence="2">Uncharacterized protein</fullName>
    </submittedName>
</protein>